<evidence type="ECO:0000256" key="1">
    <source>
        <dbReference type="SAM" id="Phobius"/>
    </source>
</evidence>
<dbReference type="Pfam" id="PF14317">
    <property type="entry name" value="YcxB"/>
    <property type="match status" value="1"/>
</dbReference>
<dbReference type="InterPro" id="IPR025588">
    <property type="entry name" value="YcxB-like_C"/>
</dbReference>
<dbReference type="KEGG" id="cmah:C1I91_05145"/>
<dbReference type="EMBL" id="CP025746">
    <property type="protein sequence ID" value="QAA31098.1"/>
    <property type="molecule type" value="Genomic_DNA"/>
</dbReference>
<name>A0A410DPX9_9CLOT</name>
<organism evidence="3 4">
    <name type="scientific">Clostridium manihotivorum</name>
    <dbReference type="NCBI Taxonomy" id="2320868"/>
    <lineage>
        <taxon>Bacteria</taxon>
        <taxon>Bacillati</taxon>
        <taxon>Bacillota</taxon>
        <taxon>Clostridia</taxon>
        <taxon>Eubacteriales</taxon>
        <taxon>Clostridiaceae</taxon>
        <taxon>Clostridium</taxon>
    </lineage>
</organism>
<keyword evidence="1" id="KW-1133">Transmembrane helix</keyword>
<gene>
    <name evidence="3" type="ORF">C1I91_05145</name>
</gene>
<keyword evidence="1" id="KW-0472">Membrane</keyword>
<dbReference type="Proteomes" id="UP000286268">
    <property type="component" value="Chromosome"/>
</dbReference>
<feature type="domain" description="YcxB-like C-terminal" evidence="2">
    <location>
        <begin position="120"/>
        <end position="176"/>
    </location>
</feature>
<protein>
    <recommendedName>
        <fullName evidence="2">YcxB-like C-terminal domain-containing protein</fullName>
    </recommendedName>
</protein>
<sequence length="184" mass="21302">MTIKILFLIFIIRKVITIKISFLNTIEDLVILNKQTKASKRAKNVKIFSTCIVPITIALELIYDYLSFHRIITPFSISSFIFCIIWIIFFPKLVDLFNKKRLIAKLGPITFKQLTIELFEEGLEVKSESSEYKLPWNSVDAIITANDHILIYLNINSGVSIPFNAFSSSLERESFIRYLYGHTK</sequence>
<evidence type="ECO:0000313" key="3">
    <source>
        <dbReference type="EMBL" id="QAA31098.1"/>
    </source>
</evidence>
<proteinExistence type="predicted"/>
<feature type="transmembrane region" description="Helical" evidence="1">
    <location>
        <begin position="72"/>
        <end position="91"/>
    </location>
</feature>
<keyword evidence="4" id="KW-1185">Reference proteome</keyword>
<evidence type="ECO:0000259" key="2">
    <source>
        <dbReference type="Pfam" id="PF14317"/>
    </source>
</evidence>
<evidence type="ECO:0000313" key="4">
    <source>
        <dbReference type="Proteomes" id="UP000286268"/>
    </source>
</evidence>
<reference evidence="3 4" key="1">
    <citation type="submission" date="2018-01" db="EMBL/GenBank/DDBJ databases">
        <title>Genome Sequencing and Assembly of Anaerobacter polyendosporus strain CT4.</title>
        <authorList>
            <person name="Tachaapaikoon C."/>
            <person name="Sutheeworapong S."/>
            <person name="Jenjaroenpun P."/>
            <person name="Wongsurawat T."/>
            <person name="Nookeaw I."/>
            <person name="Cheawchanlertfa P."/>
            <person name="Kosugi A."/>
            <person name="Cheevadhanarak S."/>
            <person name="Ratanakhanokchai K."/>
        </authorList>
    </citation>
    <scope>NUCLEOTIDE SEQUENCE [LARGE SCALE GENOMIC DNA]</scope>
    <source>
        <strain evidence="3 4">CT4</strain>
    </source>
</reference>
<dbReference type="AlphaFoldDB" id="A0A410DPX9"/>
<accession>A0A410DPX9</accession>
<feature type="transmembrane region" description="Helical" evidence="1">
    <location>
        <begin position="47"/>
        <end position="66"/>
    </location>
</feature>
<keyword evidence="1" id="KW-0812">Transmembrane</keyword>